<dbReference type="Proteomes" id="UP000198727">
    <property type="component" value="Unassembled WGS sequence"/>
</dbReference>
<dbReference type="AlphaFoldDB" id="A0A1I5L4V9"/>
<organism evidence="2 3">
    <name type="scientific">Amycolatopsis arida</name>
    <dbReference type="NCBI Taxonomy" id="587909"/>
    <lineage>
        <taxon>Bacteria</taxon>
        <taxon>Bacillati</taxon>
        <taxon>Actinomycetota</taxon>
        <taxon>Actinomycetes</taxon>
        <taxon>Pseudonocardiales</taxon>
        <taxon>Pseudonocardiaceae</taxon>
        <taxon>Amycolatopsis</taxon>
    </lineage>
</organism>
<keyword evidence="3" id="KW-1185">Reference proteome</keyword>
<evidence type="ECO:0000256" key="1">
    <source>
        <dbReference type="SAM" id="MobiDB-lite"/>
    </source>
</evidence>
<name>A0A1I5L4V9_9PSEU</name>
<proteinExistence type="predicted"/>
<dbReference type="STRING" id="587909.SAMN05421810_101402"/>
<evidence type="ECO:0000313" key="3">
    <source>
        <dbReference type="Proteomes" id="UP000198727"/>
    </source>
</evidence>
<evidence type="ECO:0000313" key="2">
    <source>
        <dbReference type="EMBL" id="SFO92192.1"/>
    </source>
</evidence>
<accession>A0A1I5L4V9</accession>
<dbReference type="EMBL" id="FOWW01000001">
    <property type="protein sequence ID" value="SFO92192.1"/>
    <property type="molecule type" value="Genomic_DNA"/>
</dbReference>
<sequence>MRPGTRGYHEHMDPTRDLKPDADVQEQQQPVVDDGTDPDEIRVPLEANPSDLAESTPSQGEPPFEANPGDVADQATVVEYEVDDPREV</sequence>
<gene>
    <name evidence="2" type="ORF">SAMN05421810_101402</name>
</gene>
<feature type="compositionally biased region" description="Basic and acidic residues" evidence="1">
    <location>
        <begin position="7"/>
        <end position="22"/>
    </location>
</feature>
<reference evidence="3" key="1">
    <citation type="submission" date="2016-10" db="EMBL/GenBank/DDBJ databases">
        <authorList>
            <person name="Varghese N."/>
            <person name="Submissions S."/>
        </authorList>
    </citation>
    <scope>NUCLEOTIDE SEQUENCE [LARGE SCALE GENOMIC DNA]</scope>
    <source>
        <strain evidence="3">CGMCC 4.5579</strain>
    </source>
</reference>
<protein>
    <submittedName>
        <fullName evidence="2">Uncharacterized protein</fullName>
    </submittedName>
</protein>
<feature type="region of interest" description="Disordered" evidence="1">
    <location>
        <begin position="1"/>
        <end position="75"/>
    </location>
</feature>